<dbReference type="AlphaFoldDB" id="A0A2P9DSF4"/>
<organism evidence="2 3">
    <name type="scientific">Plasmodium reichenowi</name>
    <dbReference type="NCBI Taxonomy" id="5854"/>
    <lineage>
        <taxon>Eukaryota</taxon>
        <taxon>Sar</taxon>
        <taxon>Alveolata</taxon>
        <taxon>Apicomplexa</taxon>
        <taxon>Aconoidasida</taxon>
        <taxon>Haemosporida</taxon>
        <taxon>Plasmodiidae</taxon>
        <taxon>Plasmodium</taxon>
        <taxon>Plasmodium (Laverania)</taxon>
    </lineage>
</organism>
<dbReference type="VEuPathDB" id="PlasmoDB:PRCDC_0112200"/>
<sequence>MIVLMRNKYSFNNNNNKIRSSSEEDILDEKKLDDNTRNIMKKSYEILDVNEDSEINEIKRKFYNLSLKYYPNMN</sequence>
<dbReference type="InterPro" id="IPR036869">
    <property type="entry name" value="J_dom_sf"/>
</dbReference>
<proteinExistence type="predicted"/>
<dbReference type="Proteomes" id="UP000240500">
    <property type="component" value="Unassembled WGS sequence"/>
</dbReference>
<dbReference type="Gene3D" id="1.10.287.110">
    <property type="entry name" value="DnaJ domain"/>
    <property type="match status" value="1"/>
</dbReference>
<dbReference type="CDD" id="cd06257">
    <property type="entry name" value="DnaJ"/>
    <property type="match status" value="1"/>
</dbReference>
<evidence type="ECO:0000259" key="1">
    <source>
        <dbReference type="Pfam" id="PF00226"/>
    </source>
</evidence>
<evidence type="ECO:0000313" key="2">
    <source>
        <dbReference type="EMBL" id="SOV83911.1"/>
    </source>
</evidence>
<dbReference type="SUPFAM" id="SSF46565">
    <property type="entry name" value="Chaperone J-domain"/>
    <property type="match status" value="1"/>
</dbReference>
<accession>A0A2P9DSF4</accession>
<protein>
    <submittedName>
        <fullName evidence="2">Exported protein family 1, putative</fullName>
    </submittedName>
</protein>
<name>A0A2P9DSF4_PLARE</name>
<gene>
    <name evidence="2" type="ORF">PRG01_0014800</name>
</gene>
<dbReference type="Pfam" id="PF00226">
    <property type="entry name" value="DnaJ"/>
    <property type="match status" value="1"/>
</dbReference>
<feature type="domain" description="J" evidence="1">
    <location>
        <begin position="43"/>
        <end position="74"/>
    </location>
</feature>
<dbReference type="VEuPathDB" id="PlasmoDB:PRG01_0014800"/>
<dbReference type="EMBL" id="OFAE01000005">
    <property type="protein sequence ID" value="SOV83911.1"/>
    <property type="molecule type" value="Genomic_DNA"/>
</dbReference>
<dbReference type="OrthoDB" id="10250354at2759"/>
<dbReference type="InterPro" id="IPR001623">
    <property type="entry name" value="DnaJ_domain"/>
</dbReference>
<evidence type="ECO:0000313" key="3">
    <source>
        <dbReference type="Proteomes" id="UP000240500"/>
    </source>
</evidence>
<reference evidence="2 3" key="1">
    <citation type="submission" date="2016-09" db="EMBL/GenBank/DDBJ databases">
        <authorList>
            <consortium name="Pathogen Informatics"/>
        </authorList>
    </citation>
    <scope>NUCLEOTIDE SEQUENCE [LARGE SCALE GENOMIC DNA]</scope>
</reference>